<comment type="caution">
    <text evidence="4">The sequence shown here is derived from an EMBL/GenBank/DDBJ whole genome shotgun (WGS) entry which is preliminary data.</text>
</comment>
<accession>A0A2S9PT63</accession>
<feature type="region of interest" description="Disordered" evidence="1">
    <location>
        <begin position="125"/>
        <end position="145"/>
    </location>
</feature>
<feature type="signal peptide" evidence="3">
    <location>
        <begin position="1"/>
        <end position="32"/>
    </location>
</feature>
<dbReference type="Proteomes" id="UP000239322">
    <property type="component" value="Unassembled WGS sequence"/>
</dbReference>
<name>A0A2S9PT63_9ACTN</name>
<keyword evidence="2" id="KW-0472">Membrane</keyword>
<dbReference type="AlphaFoldDB" id="A0A2S9PT63"/>
<keyword evidence="2" id="KW-1133">Transmembrane helix</keyword>
<dbReference type="EMBL" id="PVLV01000295">
    <property type="protein sequence ID" value="PRH77609.1"/>
    <property type="molecule type" value="Genomic_DNA"/>
</dbReference>
<protein>
    <submittedName>
        <fullName evidence="4">Uncharacterized protein</fullName>
    </submittedName>
</protein>
<evidence type="ECO:0000313" key="5">
    <source>
        <dbReference type="Proteomes" id="UP000239322"/>
    </source>
</evidence>
<keyword evidence="2" id="KW-0812">Transmembrane</keyword>
<organism evidence="4 5">
    <name type="scientific">Streptomyces solincola</name>
    <dbReference type="NCBI Taxonomy" id="2100817"/>
    <lineage>
        <taxon>Bacteria</taxon>
        <taxon>Bacillati</taxon>
        <taxon>Actinomycetota</taxon>
        <taxon>Actinomycetes</taxon>
        <taxon>Kitasatosporales</taxon>
        <taxon>Streptomycetaceae</taxon>
        <taxon>Streptomyces</taxon>
    </lineage>
</organism>
<dbReference type="RefSeq" id="WP_105870184.1">
    <property type="nucleotide sequence ID" value="NZ_PVLV01000295.1"/>
</dbReference>
<feature type="transmembrane region" description="Helical" evidence="2">
    <location>
        <begin position="176"/>
        <end position="193"/>
    </location>
</feature>
<keyword evidence="3" id="KW-0732">Signal</keyword>
<reference evidence="4 5" key="1">
    <citation type="submission" date="2018-03" db="EMBL/GenBank/DDBJ databases">
        <title>Novel Streptomyces sp. from soil.</title>
        <authorList>
            <person name="Tan G.Y.A."/>
            <person name="Lee Z.Y."/>
        </authorList>
    </citation>
    <scope>NUCLEOTIDE SEQUENCE [LARGE SCALE GENOMIC DNA]</scope>
    <source>
        <strain evidence="4 5">ST5x</strain>
    </source>
</reference>
<sequence length="205" mass="20175">MRSALLALRAPLAVAGTAAALVLAPTAGAAHAEDGGGPVVRAFAVPATAAPGAGLEVEVTGCASGHGEVRSPAFFSAAELAGRDGAGRSLHGATTAASHARAGGYPLHVVCDGRTHRDAGTVQVAHQEPVSPQRGTGSDGAVTAASADEPLSLSAAQAPMDLVAADQQGPGTPHTVIGLVLAGVAAVAVALRTSRRRREARSRPE</sequence>
<proteinExistence type="predicted"/>
<evidence type="ECO:0000313" key="4">
    <source>
        <dbReference type="EMBL" id="PRH77609.1"/>
    </source>
</evidence>
<evidence type="ECO:0000256" key="2">
    <source>
        <dbReference type="SAM" id="Phobius"/>
    </source>
</evidence>
<gene>
    <name evidence="4" type="ORF">C6N75_19390</name>
</gene>
<keyword evidence="5" id="KW-1185">Reference proteome</keyword>
<dbReference type="OrthoDB" id="4331012at2"/>
<evidence type="ECO:0000256" key="1">
    <source>
        <dbReference type="SAM" id="MobiDB-lite"/>
    </source>
</evidence>
<evidence type="ECO:0000256" key="3">
    <source>
        <dbReference type="SAM" id="SignalP"/>
    </source>
</evidence>
<feature type="chain" id="PRO_5038991406" evidence="3">
    <location>
        <begin position="33"/>
        <end position="205"/>
    </location>
</feature>